<keyword evidence="4" id="KW-1185">Reference proteome</keyword>
<protein>
    <submittedName>
        <fullName evidence="3">MaoC/PaaZ C-terminal domain-containing protein</fullName>
    </submittedName>
</protein>
<dbReference type="PANTHER" id="PTHR13078:SF56">
    <property type="entry name" value="PEROXISOMAL MULTIFUNCTIONAL ENZYME TYPE 2"/>
    <property type="match status" value="1"/>
</dbReference>
<feature type="domain" description="Peroxisomal multifunctional enzyme type 2-like N-terminal" evidence="2">
    <location>
        <begin position="17"/>
        <end position="145"/>
    </location>
</feature>
<dbReference type="Gene3D" id="3.10.129.10">
    <property type="entry name" value="Hotdog Thioesterase"/>
    <property type="match status" value="1"/>
</dbReference>
<dbReference type="Pfam" id="PF22622">
    <property type="entry name" value="MFE-2_hydrat-2_N"/>
    <property type="match status" value="1"/>
</dbReference>
<evidence type="ECO:0000313" key="4">
    <source>
        <dbReference type="Proteomes" id="UP001280156"/>
    </source>
</evidence>
<reference evidence="3 4" key="1">
    <citation type="submission" date="2023-08" db="EMBL/GenBank/DDBJ databases">
        <title>Implementing the SeqCode for naming new Mesorhizobium species isolated from Vachellia karroo root nodules.</title>
        <authorList>
            <person name="Van Lill M."/>
        </authorList>
    </citation>
    <scope>NUCLEOTIDE SEQUENCE [LARGE SCALE GENOMIC DNA]</scope>
    <source>
        <strain evidence="3 4">VK2B</strain>
    </source>
</reference>
<dbReference type="InterPro" id="IPR054357">
    <property type="entry name" value="MFE-2_N"/>
</dbReference>
<proteinExistence type="predicted"/>
<dbReference type="CDD" id="cd03448">
    <property type="entry name" value="HDE_HSD"/>
    <property type="match status" value="1"/>
</dbReference>
<dbReference type="PANTHER" id="PTHR13078">
    <property type="entry name" value="PEROXISOMAL MULTIFUNCTIONAL ENZYME TYPE 2-RELATED"/>
    <property type="match status" value="1"/>
</dbReference>
<gene>
    <name evidence="3" type="ORF">RFM52_24590</name>
</gene>
<organism evidence="3 4">
    <name type="scientific">Mesorhizobium humile</name>
    <dbReference type="NCBI Taxonomy" id="3072313"/>
    <lineage>
        <taxon>Bacteria</taxon>
        <taxon>Pseudomonadati</taxon>
        <taxon>Pseudomonadota</taxon>
        <taxon>Alphaproteobacteria</taxon>
        <taxon>Hyphomicrobiales</taxon>
        <taxon>Phyllobacteriaceae</taxon>
        <taxon>Mesorhizobium</taxon>
    </lineage>
</organism>
<dbReference type="SUPFAM" id="SSF54637">
    <property type="entry name" value="Thioesterase/thiol ester dehydrase-isomerase"/>
    <property type="match status" value="2"/>
</dbReference>
<evidence type="ECO:0000259" key="1">
    <source>
        <dbReference type="Pfam" id="PF01575"/>
    </source>
</evidence>
<name>A0ABU4YNF5_9HYPH</name>
<dbReference type="InterPro" id="IPR029069">
    <property type="entry name" value="HotDog_dom_sf"/>
</dbReference>
<comment type="caution">
    <text evidence="3">The sequence shown here is derived from an EMBL/GenBank/DDBJ whole genome shotgun (WGS) entry which is preliminary data.</text>
</comment>
<evidence type="ECO:0000259" key="2">
    <source>
        <dbReference type="Pfam" id="PF22622"/>
    </source>
</evidence>
<dbReference type="RefSeq" id="WP_320298646.1">
    <property type="nucleotide sequence ID" value="NZ_JAVIIU010000018.1"/>
</dbReference>
<evidence type="ECO:0000313" key="3">
    <source>
        <dbReference type="EMBL" id="MDX8488358.1"/>
    </source>
</evidence>
<dbReference type="EMBL" id="JAVIIV010000019">
    <property type="protein sequence ID" value="MDX8488358.1"/>
    <property type="molecule type" value="Genomic_DNA"/>
</dbReference>
<accession>A0ABU4YNF5</accession>
<dbReference type="InterPro" id="IPR002539">
    <property type="entry name" value="MaoC-like_dom"/>
</dbReference>
<dbReference type="Proteomes" id="UP001280156">
    <property type="component" value="Unassembled WGS sequence"/>
</dbReference>
<dbReference type="Pfam" id="PF01575">
    <property type="entry name" value="MaoC_dehydratas"/>
    <property type="match status" value="1"/>
</dbReference>
<sequence length="285" mass="31531">MKSDIVRCWEFGDIRHEYESRDAILYALGIGLGGHPLDANELRFVTESRLEHPLPTFATVLARPPLDELFEAGEIDRVKVVQGEQRCVFDRPLPLAGEVVGRATVTGVWDKGAGRGALIRWDQELFDAHSGERYCLSRSITFARGDGGCGGDTKPPPAPHAVPSGPAEAFYDHATVPQAALIYRQLGDHNPLHSDPEVALKAGFGRPILHGLCTYGIAGWAVIRTFLNSRVENLMELDCRFSKPAFPGETLRTEMWRHANVIAFRVRALERDVITIDNGRALIQN</sequence>
<feature type="domain" description="MaoC-like" evidence="1">
    <location>
        <begin position="172"/>
        <end position="276"/>
    </location>
</feature>